<proteinExistence type="predicted"/>
<gene>
    <name evidence="1" type="ORF">FIBRA_07349</name>
</gene>
<dbReference type="GeneID" id="24100052"/>
<reference evidence="1 2" key="1">
    <citation type="journal article" date="2012" name="Appl. Environ. Microbiol.">
        <title>Short-read sequencing for genomic analysis of the brown rot fungus Fibroporia radiculosa.</title>
        <authorList>
            <person name="Tang J.D."/>
            <person name="Perkins A.D."/>
            <person name="Sonstegard T.S."/>
            <person name="Schroeder S.G."/>
            <person name="Burgess S.C."/>
            <person name="Diehl S.V."/>
        </authorList>
    </citation>
    <scope>NUCLEOTIDE SEQUENCE [LARGE SCALE GENOMIC DNA]</scope>
    <source>
        <strain evidence="1 2">TFFH 294</strain>
    </source>
</reference>
<dbReference type="EMBL" id="HE797180">
    <property type="protein sequence ID" value="CCM05141.1"/>
    <property type="molecule type" value="Genomic_DNA"/>
</dbReference>
<evidence type="ECO:0000313" key="1">
    <source>
        <dbReference type="EMBL" id="CCM05141.1"/>
    </source>
</evidence>
<keyword evidence="2" id="KW-1185">Reference proteome</keyword>
<organism evidence="1 2">
    <name type="scientific">Fibroporia radiculosa</name>
    <dbReference type="NCBI Taxonomy" id="599839"/>
    <lineage>
        <taxon>Eukaryota</taxon>
        <taxon>Fungi</taxon>
        <taxon>Dikarya</taxon>
        <taxon>Basidiomycota</taxon>
        <taxon>Agaricomycotina</taxon>
        <taxon>Agaricomycetes</taxon>
        <taxon>Polyporales</taxon>
        <taxon>Fibroporiaceae</taxon>
        <taxon>Fibroporia</taxon>
    </lineage>
</organism>
<accession>J4IBR9</accession>
<protein>
    <submittedName>
        <fullName evidence="1">Uncharacterized protein</fullName>
    </submittedName>
</protein>
<evidence type="ECO:0000313" key="2">
    <source>
        <dbReference type="Proteomes" id="UP000006352"/>
    </source>
</evidence>
<name>J4IBR9_9APHY</name>
<dbReference type="RefSeq" id="XP_012184424.1">
    <property type="nucleotide sequence ID" value="XM_012329034.1"/>
</dbReference>
<dbReference type="Proteomes" id="UP000006352">
    <property type="component" value="Unassembled WGS sequence"/>
</dbReference>
<dbReference type="AlphaFoldDB" id="J4IBR9"/>
<dbReference type="HOGENOM" id="CLU_2542601_0_0_1"/>
<sequence>MSSQLELLPGDGLSDLLRSWLNVSLCDDALEAVDADRVSAEPVYGRMPGRTAEVSVGGRIASTGLFYSIPDEKCFGENAGFVF</sequence>
<dbReference type="InParanoid" id="J4IBR9"/>